<reference evidence="1 2" key="1">
    <citation type="submission" date="2020-06" db="EMBL/GenBank/DDBJ databases">
        <title>Anaerococcus sp. nov., isolated form swine feces.</title>
        <authorList>
            <person name="Yu S."/>
        </authorList>
    </citation>
    <scope>NUCLEOTIDE SEQUENCE [LARGE SCALE GENOMIC DNA]</scope>
    <source>
        <strain evidence="1 2">AGMB00486</strain>
    </source>
</reference>
<dbReference type="RefSeq" id="WP_176269744.1">
    <property type="nucleotide sequence ID" value="NZ_JABVBA010000005.1"/>
</dbReference>
<dbReference type="EMBL" id="JABVBA010000005">
    <property type="protein sequence ID" value="NVF11548.1"/>
    <property type="molecule type" value="Genomic_DNA"/>
</dbReference>
<proteinExistence type="predicted"/>
<evidence type="ECO:0008006" key="3">
    <source>
        <dbReference type="Google" id="ProtNLM"/>
    </source>
</evidence>
<protein>
    <recommendedName>
        <fullName evidence="3">Transcriptional regulator</fullName>
    </recommendedName>
</protein>
<gene>
    <name evidence="1" type="ORF">HV819_06065</name>
</gene>
<sequence>MDYIYKIYYQDRNKYKDVYKNRVSNELAFLTDLSILHKNHAKSNVYFLPNINTWNKLEKIRENDNILINIKNELPSHVHESLIIDAISSELQRLLLIGFIPNAIYLYNLEITRNEIIDILKKERYPVSRIKKGLDKLVNLGYISVVRKRPLSYIYNYD</sequence>
<name>A0ABX2NA63_9FIRM</name>
<evidence type="ECO:0000313" key="2">
    <source>
        <dbReference type="Proteomes" id="UP000540919"/>
    </source>
</evidence>
<organism evidence="1 2">
    <name type="scientific">Anaerococcus faecalis</name>
    <dbReference type="NCBI Taxonomy" id="2742993"/>
    <lineage>
        <taxon>Bacteria</taxon>
        <taxon>Bacillati</taxon>
        <taxon>Bacillota</taxon>
        <taxon>Tissierellia</taxon>
        <taxon>Tissierellales</taxon>
        <taxon>Peptoniphilaceae</taxon>
        <taxon>Anaerococcus</taxon>
    </lineage>
</organism>
<keyword evidence="2" id="KW-1185">Reference proteome</keyword>
<dbReference type="Proteomes" id="UP000540919">
    <property type="component" value="Unassembled WGS sequence"/>
</dbReference>
<comment type="caution">
    <text evidence="1">The sequence shown here is derived from an EMBL/GenBank/DDBJ whole genome shotgun (WGS) entry which is preliminary data.</text>
</comment>
<accession>A0ABX2NA63</accession>
<evidence type="ECO:0000313" key="1">
    <source>
        <dbReference type="EMBL" id="NVF11548.1"/>
    </source>
</evidence>